<name>A0A4S8VCL3_AURPU</name>
<feature type="zinc finger region" description="C3H1-type" evidence="1">
    <location>
        <begin position="273"/>
        <end position="300"/>
    </location>
</feature>
<dbReference type="Proteomes" id="UP000308014">
    <property type="component" value="Unassembled WGS sequence"/>
</dbReference>
<dbReference type="GO" id="GO:0008270">
    <property type="term" value="F:zinc ion binding"/>
    <property type="evidence" value="ECO:0007669"/>
    <property type="project" value="UniProtKB-KW"/>
</dbReference>
<keyword evidence="1" id="KW-0863">Zinc-finger</keyword>
<evidence type="ECO:0000313" key="4">
    <source>
        <dbReference type="EMBL" id="THW08376.1"/>
    </source>
</evidence>
<feature type="region of interest" description="Disordered" evidence="2">
    <location>
        <begin position="199"/>
        <end position="225"/>
    </location>
</feature>
<evidence type="ECO:0000256" key="2">
    <source>
        <dbReference type="SAM" id="MobiDB-lite"/>
    </source>
</evidence>
<evidence type="ECO:0000313" key="5">
    <source>
        <dbReference type="Proteomes" id="UP000308014"/>
    </source>
</evidence>
<evidence type="ECO:0000256" key="1">
    <source>
        <dbReference type="PROSITE-ProRule" id="PRU00723"/>
    </source>
</evidence>
<feature type="compositionally biased region" description="Basic and acidic residues" evidence="2">
    <location>
        <begin position="202"/>
        <end position="213"/>
    </location>
</feature>
<evidence type="ECO:0000259" key="3">
    <source>
        <dbReference type="PROSITE" id="PS50103"/>
    </source>
</evidence>
<dbReference type="AlphaFoldDB" id="A0A4S8VCL3"/>
<keyword evidence="1" id="KW-0862">Zinc</keyword>
<reference evidence="4 5" key="1">
    <citation type="submission" date="2018-10" db="EMBL/GenBank/DDBJ databases">
        <title>Fifty Aureobasidium pullulans genomes reveal a recombining polyextremotolerant generalist.</title>
        <authorList>
            <person name="Gostincar C."/>
            <person name="Turk M."/>
            <person name="Zajc J."/>
            <person name="Gunde-Cimerman N."/>
        </authorList>
    </citation>
    <scope>NUCLEOTIDE SEQUENCE [LARGE SCALE GENOMIC DNA]</scope>
    <source>
        <strain evidence="4 5">EXF-11318</strain>
    </source>
</reference>
<proteinExistence type="predicted"/>
<feature type="domain" description="C3H1-type" evidence="3">
    <location>
        <begin position="273"/>
        <end position="300"/>
    </location>
</feature>
<keyword evidence="1" id="KW-0479">Metal-binding</keyword>
<dbReference type="PROSITE" id="PS50103">
    <property type="entry name" value="ZF_C3H1"/>
    <property type="match status" value="1"/>
</dbReference>
<sequence>MSNRTKSTTSPALITREALFHLMALSRDTPLSDDEIRAVAHCVNHRNINEVVDSFRVVDSIKSSFAQSNSRASSEMGAVLCAETFYSLCEEDRVKLRELSLFCPFTLACKSCVHGNRCQLNKICYCWYQASSIPLIAITLTFNNNMANTRPPDLATCEMLRKLMKSARDDHLTDPQIHFLSGTVTSANVEHNIKTLHKVSKANKDKANKEKAQPRNPRPTVAQHGSAIKRQEHSALYKHTLPVPAEEGAVICADTFERLNTEDIRALHKLINVCPFHLASQPCNDGCTYGDRCRGSHDFKTTCQSVLESKQCNHEAEHGNKCPRNHDYKARLFMSAMRKPHELGFYSAKVQTLAFALGSAEQMETRSEVTIINGNVQDF</sequence>
<dbReference type="EMBL" id="QZAJ01000613">
    <property type="protein sequence ID" value="THW08376.1"/>
    <property type="molecule type" value="Genomic_DNA"/>
</dbReference>
<protein>
    <recommendedName>
        <fullName evidence="3">C3H1-type domain-containing protein</fullName>
    </recommendedName>
</protein>
<dbReference type="InterPro" id="IPR000571">
    <property type="entry name" value="Znf_CCCH"/>
</dbReference>
<organism evidence="4 5">
    <name type="scientific">Aureobasidium pullulans</name>
    <name type="common">Black yeast</name>
    <name type="synonym">Pullularia pullulans</name>
    <dbReference type="NCBI Taxonomy" id="5580"/>
    <lineage>
        <taxon>Eukaryota</taxon>
        <taxon>Fungi</taxon>
        <taxon>Dikarya</taxon>
        <taxon>Ascomycota</taxon>
        <taxon>Pezizomycotina</taxon>
        <taxon>Dothideomycetes</taxon>
        <taxon>Dothideomycetidae</taxon>
        <taxon>Dothideales</taxon>
        <taxon>Saccotheciaceae</taxon>
        <taxon>Aureobasidium</taxon>
    </lineage>
</organism>
<accession>A0A4S8VCL3</accession>
<comment type="caution">
    <text evidence="4">The sequence shown here is derived from an EMBL/GenBank/DDBJ whole genome shotgun (WGS) entry which is preliminary data.</text>
</comment>
<gene>
    <name evidence="4" type="ORF">D6D24_09266</name>
</gene>